<proteinExistence type="predicted"/>
<evidence type="ECO:0000313" key="3">
    <source>
        <dbReference type="Proteomes" id="UP001175226"/>
    </source>
</evidence>
<keyword evidence="1" id="KW-0472">Membrane</keyword>
<protein>
    <submittedName>
        <fullName evidence="2">Uncharacterized protein</fullName>
    </submittedName>
</protein>
<feature type="transmembrane region" description="Helical" evidence="1">
    <location>
        <begin position="33"/>
        <end position="52"/>
    </location>
</feature>
<keyword evidence="1" id="KW-1133">Transmembrane helix</keyword>
<accession>A0AA39MD95</accession>
<keyword evidence="1" id="KW-0812">Transmembrane</keyword>
<evidence type="ECO:0000313" key="2">
    <source>
        <dbReference type="EMBL" id="KAK0429573.1"/>
    </source>
</evidence>
<evidence type="ECO:0000256" key="1">
    <source>
        <dbReference type="SAM" id="Phobius"/>
    </source>
</evidence>
<gene>
    <name evidence="2" type="ORF">EV421DRAFT_546213</name>
</gene>
<feature type="transmembrane region" description="Helical" evidence="1">
    <location>
        <begin position="64"/>
        <end position="86"/>
    </location>
</feature>
<dbReference type="Proteomes" id="UP001175226">
    <property type="component" value="Unassembled WGS sequence"/>
</dbReference>
<reference evidence="2" key="1">
    <citation type="submission" date="2023-06" db="EMBL/GenBank/DDBJ databases">
        <authorList>
            <consortium name="Lawrence Berkeley National Laboratory"/>
            <person name="Ahrendt S."/>
            <person name="Sahu N."/>
            <person name="Indic B."/>
            <person name="Wong-Bajracharya J."/>
            <person name="Merenyi Z."/>
            <person name="Ke H.-M."/>
            <person name="Monk M."/>
            <person name="Kocsube S."/>
            <person name="Drula E."/>
            <person name="Lipzen A."/>
            <person name="Balint B."/>
            <person name="Henrissat B."/>
            <person name="Andreopoulos B."/>
            <person name="Martin F.M."/>
            <person name="Harder C.B."/>
            <person name="Rigling D."/>
            <person name="Ford K.L."/>
            <person name="Foster G.D."/>
            <person name="Pangilinan J."/>
            <person name="Papanicolaou A."/>
            <person name="Barry K."/>
            <person name="LaButti K."/>
            <person name="Viragh M."/>
            <person name="Koriabine M."/>
            <person name="Yan M."/>
            <person name="Riley R."/>
            <person name="Champramary S."/>
            <person name="Plett K.L."/>
            <person name="Tsai I.J."/>
            <person name="Slot J."/>
            <person name="Sipos G."/>
            <person name="Plett J."/>
            <person name="Nagy L.G."/>
            <person name="Grigoriev I.V."/>
        </authorList>
    </citation>
    <scope>NUCLEOTIDE SEQUENCE</scope>
    <source>
        <strain evidence="2">FPL87.14</strain>
    </source>
</reference>
<dbReference type="EMBL" id="JAUEPT010000234">
    <property type="protein sequence ID" value="KAK0429573.1"/>
    <property type="molecule type" value="Genomic_DNA"/>
</dbReference>
<keyword evidence="3" id="KW-1185">Reference proteome</keyword>
<comment type="caution">
    <text evidence="2">The sequence shown here is derived from an EMBL/GenBank/DDBJ whole genome shotgun (WGS) entry which is preliminary data.</text>
</comment>
<organism evidence="2 3">
    <name type="scientific">Armillaria borealis</name>
    <dbReference type="NCBI Taxonomy" id="47425"/>
    <lineage>
        <taxon>Eukaryota</taxon>
        <taxon>Fungi</taxon>
        <taxon>Dikarya</taxon>
        <taxon>Basidiomycota</taxon>
        <taxon>Agaricomycotina</taxon>
        <taxon>Agaricomycetes</taxon>
        <taxon>Agaricomycetidae</taxon>
        <taxon>Agaricales</taxon>
        <taxon>Marasmiineae</taxon>
        <taxon>Physalacriaceae</taxon>
        <taxon>Armillaria</taxon>
    </lineage>
</organism>
<sequence length="114" mass="12689">MGAGQSRAYSYATAPTRWEELPPRGEAASDASLAFVFPFVGFCSEVLTGLLYRKRTILEYNPTMWSSSAVVACASFGLLLLVVFLIGRSFYRRREKLTVESKADNAERGRIAIR</sequence>
<dbReference type="AlphaFoldDB" id="A0AA39MD95"/>
<name>A0AA39MD95_9AGAR</name>